<proteinExistence type="predicted"/>
<name>A0A7W5B967_9BURK</name>
<dbReference type="Proteomes" id="UP000541535">
    <property type="component" value="Unassembled WGS sequence"/>
</dbReference>
<sequence>MFNLRTQPEAAADLLSMVKQGGASATHAMRIAAMIDEVKKSEELLNNLHTESFSVDDFEVGKYLEFWNDGIDLWKIKPFNFDELHKKWHSIPYRILYAYDIQCTTFRILGIVPRSFNYDANHALTKRIIKTYIDLGLPRHKVIKPTKRINK</sequence>
<protein>
    <submittedName>
        <fullName evidence="1">Uncharacterized protein</fullName>
    </submittedName>
</protein>
<evidence type="ECO:0000313" key="2">
    <source>
        <dbReference type="Proteomes" id="UP000541535"/>
    </source>
</evidence>
<dbReference type="RefSeq" id="WP_183440751.1">
    <property type="nucleotide sequence ID" value="NZ_JACHXD010000004.1"/>
</dbReference>
<comment type="caution">
    <text evidence="1">The sequence shown here is derived from an EMBL/GenBank/DDBJ whole genome shotgun (WGS) entry which is preliminary data.</text>
</comment>
<accession>A0A7W5B967</accession>
<reference evidence="1 2" key="1">
    <citation type="submission" date="2020-08" db="EMBL/GenBank/DDBJ databases">
        <title>Genomic Encyclopedia of Type Strains, Phase III (KMG-III): the genomes of soil and plant-associated and newly described type strains.</title>
        <authorList>
            <person name="Whitman W."/>
        </authorList>
    </citation>
    <scope>NUCLEOTIDE SEQUENCE [LARGE SCALE GENOMIC DNA]</scope>
    <source>
        <strain evidence="1 2">CECT 8897</strain>
    </source>
</reference>
<evidence type="ECO:0000313" key="1">
    <source>
        <dbReference type="EMBL" id="MBB3118877.1"/>
    </source>
</evidence>
<dbReference type="EMBL" id="JACHXD010000004">
    <property type="protein sequence ID" value="MBB3118877.1"/>
    <property type="molecule type" value="Genomic_DNA"/>
</dbReference>
<dbReference type="AlphaFoldDB" id="A0A7W5B967"/>
<keyword evidence="2" id="KW-1185">Reference proteome</keyword>
<gene>
    <name evidence="1" type="ORF">FHS03_001922</name>
</gene>
<organism evidence="1 2">
    <name type="scientific">Pseudoduganella violacea</name>
    <dbReference type="NCBI Taxonomy" id="1715466"/>
    <lineage>
        <taxon>Bacteria</taxon>
        <taxon>Pseudomonadati</taxon>
        <taxon>Pseudomonadota</taxon>
        <taxon>Betaproteobacteria</taxon>
        <taxon>Burkholderiales</taxon>
        <taxon>Oxalobacteraceae</taxon>
        <taxon>Telluria group</taxon>
        <taxon>Pseudoduganella</taxon>
    </lineage>
</organism>